<dbReference type="VEuPathDB" id="FungiDB:GMDG_04589"/>
<gene>
    <name evidence="1" type="ORF">GMDG_04589</name>
</gene>
<evidence type="ECO:0000313" key="1">
    <source>
        <dbReference type="EMBL" id="ELR10196.1"/>
    </source>
</evidence>
<protein>
    <submittedName>
        <fullName evidence="1">Uncharacterized protein</fullName>
    </submittedName>
</protein>
<dbReference type="STRING" id="658429.L8GDL1"/>
<organism evidence="1 2">
    <name type="scientific">Pseudogymnoascus destructans (strain ATCC MYA-4855 / 20631-21)</name>
    <name type="common">Bat white-nose syndrome fungus</name>
    <name type="synonym">Geomyces destructans</name>
    <dbReference type="NCBI Taxonomy" id="658429"/>
    <lineage>
        <taxon>Eukaryota</taxon>
        <taxon>Fungi</taxon>
        <taxon>Dikarya</taxon>
        <taxon>Ascomycota</taxon>
        <taxon>Pezizomycotina</taxon>
        <taxon>Leotiomycetes</taxon>
        <taxon>Thelebolales</taxon>
        <taxon>Thelebolaceae</taxon>
        <taxon>Pseudogymnoascus</taxon>
    </lineage>
</organism>
<dbReference type="Proteomes" id="UP000011064">
    <property type="component" value="Unassembled WGS sequence"/>
</dbReference>
<dbReference type="PANTHER" id="PTHR40619">
    <property type="entry name" value="FUNGAL STAND N-TERMINAL GOODBYE DOMAIN-CONTAINING PROTEIN"/>
    <property type="match status" value="1"/>
</dbReference>
<accession>L8GDL1</accession>
<dbReference type="EMBL" id="GL573253">
    <property type="protein sequence ID" value="ELR10196.1"/>
    <property type="molecule type" value="Genomic_DNA"/>
</dbReference>
<sequence length="338" mass="38466">MEGSFDNIDMMFQEIELFLQTFTDDDNIDEASIDLVVAAFAAIESVMDFSSINRIGGSILKRGDYEKEALATLDTVQSKGDLLIRQAKNSQMWMVRQGFQTIKETSHIKDMILSLFDPLLDELDARREKGRATHPIDPVQGVGSSRISSQLLVHGKYDDQRYVSGLSLFCSSFAQSLEARAPRFTPLIFCRLHTDPDTDRHTGGRTIIQNFICQLLCQFDFDTRSFASEKLDEHLIKLGDVGELCRLFQWLVGKLPQSVVLFCLIDGVGYYERKEFEHHIGFVVEKLAQDIRMLRPMGHQSIIMPTKVPFRPIHFITLKLQVPKCTNRSVCNKLPPCI</sequence>
<dbReference type="InParanoid" id="L8GDL1"/>
<dbReference type="PANTHER" id="PTHR40619:SF3">
    <property type="entry name" value="FUNGAL STAND N-TERMINAL GOODBYE DOMAIN-CONTAINING PROTEIN"/>
    <property type="match status" value="1"/>
</dbReference>
<evidence type="ECO:0000313" key="2">
    <source>
        <dbReference type="Proteomes" id="UP000011064"/>
    </source>
</evidence>
<dbReference type="HOGENOM" id="CLU_821652_0_0_1"/>
<reference evidence="2" key="1">
    <citation type="submission" date="2010-09" db="EMBL/GenBank/DDBJ databases">
        <title>The genome sequence of Geomyces destructans 20631-21.</title>
        <authorList>
            <consortium name="The Broad Institute Genome Sequencing Platform"/>
            <person name="Cuomo C.A."/>
            <person name="Blehert D.S."/>
            <person name="Lorch J.M."/>
            <person name="Young S.K."/>
            <person name="Zeng Q."/>
            <person name="Gargeya S."/>
            <person name="Fitzgerald M."/>
            <person name="Haas B."/>
            <person name="Abouelleil A."/>
            <person name="Alvarado L."/>
            <person name="Arachchi H.M."/>
            <person name="Berlin A."/>
            <person name="Brown A."/>
            <person name="Chapman S.B."/>
            <person name="Chen Z."/>
            <person name="Dunbar C."/>
            <person name="Freedman E."/>
            <person name="Gearin G."/>
            <person name="Gellesch M."/>
            <person name="Goldberg J."/>
            <person name="Griggs A."/>
            <person name="Gujja S."/>
            <person name="Heiman D."/>
            <person name="Howarth C."/>
            <person name="Larson L."/>
            <person name="Lui A."/>
            <person name="MacDonald P.J.P."/>
            <person name="Montmayeur A."/>
            <person name="Murphy C."/>
            <person name="Neiman D."/>
            <person name="Pearson M."/>
            <person name="Priest M."/>
            <person name="Roberts A."/>
            <person name="Saif S."/>
            <person name="Shea T."/>
            <person name="Shenoy N."/>
            <person name="Sisk P."/>
            <person name="Stolte C."/>
            <person name="Sykes S."/>
            <person name="Wortman J."/>
            <person name="Nusbaum C."/>
            <person name="Birren B."/>
        </authorList>
    </citation>
    <scope>NUCLEOTIDE SEQUENCE [LARGE SCALE GENOMIC DNA]</scope>
    <source>
        <strain evidence="2">ATCC MYA-4855 / 20631-21</strain>
    </source>
</reference>
<proteinExistence type="predicted"/>
<keyword evidence="2" id="KW-1185">Reference proteome</keyword>
<name>L8GDL1_PSED2</name>
<dbReference type="OrthoDB" id="5419927at2759"/>
<dbReference type="AlphaFoldDB" id="L8GDL1"/>